<dbReference type="Proteomes" id="UP000663929">
    <property type="component" value="Chromosome"/>
</dbReference>
<dbReference type="PANTHER" id="PTHR44591">
    <property type="entry name" value="STRESS RESPONSE REGULATOR PROTEIN 1"/>
    <property type="match status" value="1"/>
</dbReference>
<evidence type="ECO:0000256" key="1">
    <source>
        <dbReference type="ARBA" id="ARBA00022553"/>
    </source>
</evidence>
<organism evidence="4 5">
    <name type="scientific">Sulfidibacter corallicola</name>
    <dbReference type="NCBI Taxonomy" id="2818388"/>
    <lineage>
        <taxon>Bacteria</taxon>
        <taxon>Pseudomonadati</taxon>
        <taxon>Acidobacteriota</taxon>
        <taxon>Holophagae</taxon>
        <taxon>Acanthopleuribacterales</taxon>
        <taxon>Acanthopleuribacteraceae</taxon>
        <taxon>Sulfidibacter</taxon>
    </lineage>
</organism>
<dbReference type="EMBL" id="CP071793">
    <property type="protein sequence ID" value="QTD51560.1"/>
    <property type="molecule type" value="Genomic_DNA"/>
</dbReference>
<name>A0A8A4TPS7_SULCO</name>
<accession>A0A8A4TPS7</accession>
<feature type="domain" description="Response regulatory" evidence="3">
    <location>
        <begin position="275"/>
        <end position="392"/>
    </location>
</feature>
<evidence type="ECO:0000313" key="4">
    <source>
        <dbReference type="EMBL" id="QTD51560.1"/>
    </source>
</evidence>
<dbReference type="PROSITE" id="PS50110">
    <property type="entry name" value="RESPONSE_REGULATORY"/>
    <property type="match status" value="1"/>
</dbReference>
<feature type="modified residue" description="4-aspartylphosphate" evidence="2">
    <location>
        <position position="324"/>
    </location>
</feature>
<reference evidence="4" key="1">
    <citation type="submission" date="2021-03" db="EMBL/GenBank/DDBJ databases">
        <title>Acanthopleuribacteraceae sp. M133.</title>
        <authorList>
            <person name="Wang G."/>
        </authorList>
    </citation>
    <scope>NUCLEOTIDE SEQUENCE</scope>
    <source>
        <strain evidence="4">M133</strain>
    </source>
</reference>
<dbReference type="RefSeq" id="WP_237381688.1">
    <property type="nucleotide sequence ID" value="NZ_CP071793.1"/>
</dbReference>
<keyword evidence="1 2" id="KW-0597">Phosphoprotein</keyword>
<dbReference type="CDD" id="cd00156">
    <property type="entry name" value="REC"/>
    <property type="match status" value="1"/>
</dbReference>
<dbReference type="AlphaFoldDB" id="A0A8A4TPS7"/>
<dbReference type="InterPro" id="IPR050595">
    <property type="entry name" value="Bact_response_regulator"/>
</dbReference>
<protein>
    <recommendedName>
        <fullName evidence="3">Response regulatory domain-containing protein</fullName>
    </recommendedName>
</protein>
<evidence type="ECO:0000259" key="3">
    <source>
        <dbReference type="PROSITE" id="PS50110"/>
    </source>
</evidence>
<sequence>MKKHPHPTVRSHHEVSHVLQQMIDTKRKVNLFIDSKKLKYPLLEFHDNCLFVSFPKIFQMKYRKIAATHIKVSFFVEGKIYYCHCKVLGFGTFAGEEAIRLRFPGFLTVDDEYDLGDVYVEQKIEVRFTSFDDGQQRKGAMVNMGNKGLDLTSGDSEPIHKQLNEGVEVEVHFALTDDWVVEGIGKVLYFHEDENIAGIEFTRMLKSQEEAQRLADWILEARRLKKSNAGHFVAPGSREAKRLMKQAAAKGEGQPDLEIPREDDNRPVLHQGAVKVLLVSENIELIYRMGDALKETYGVLKNRGDLNDVVNICKFLKPKLILIDERHKVGHGFDLCRRFTNSPRGDVPVLMMGSSKDREEKANRALRDGAAGFLVVDPFDAGKTLAKVNEAFEVFVPPEPVAKPSSASAKSHDFEPWLHEGPAPLLIAATDAGLIERMGLTLKLGHGVLRTRGTAKSIQKMAQKEKPHLVLMHETLKDGNGFDICQKLVAGPLKEIPVLMIGSDADLRTKQNEAVQAGAVDYLVVEPYDGLSLMEKATQTMELFAPPDDAPEAGSGANVSLLDDYSDSLWHEAEPFVLVAGEDRVLLDKIGDALKSKYGVLFSKGAVGNIELLAQMYDTHLIILSEKLGKTSGFDVARRLTSGPLEDIPVVIMGNQKDLSRMKNLAVKEGAVEYLLCDPFIKELFYSQIREVMNMFG</sequence>
<evidence type="ECO:0000313" key="5">
    <source>
        <dbReference type="Proteomes" id="UP000663929"/>
    </source>
</evidence>
<proteinExistence type="predicted"/>
<dbReference type="Gene3D" id="3.40.50.2300">
    <property type="match status" value="3"/>
</dbReference>
<dbReference type="InterPro" id="IPR011006">
    <property type="entry name" value="CheY-like_superfamily"/>
</dbReference>
<dbReference type="InterPro" id="IPR001789">
    <property type="entry name" value="Sig_transdc_resp-reg_receiver"/>
</dbReference>
<dbReference type="KEGG" id="scor:J3U87_03745"/>
<dbReference type="GO" id="GO:0000160">
    <property type="term" value="P:phosphorelay signal transduction system"/>
    <property type="evidence" value="ECO:0007669"/>
    <property type="project" value="InterPro"/>
</dbReference>
<dbReference type="SUPFAM" id="SSF52172">
    <property type="entry name" value="CheY-like"/>
    <property type="match status" value="3"/>
</dbReference>
<keyword evidence="5" id="KW-1185">Reference proteome</keyword>
<evidence type="ECO:0000256" key="2">
    <source>
        <dbReference type="PROSITE-ProRule" id="PRU00169"/>
    </source>
</evidence>
<gene>
    <name evidence="4" type="ORF">J3U87_03745</name>
</gene>
<dbReference type="PANTHER" id="PTHR44591:SF3">
    <property type="entry name" value="RESPONSE REGULATORY DOMAIN-CONTAINING PROTEIN"/>
    <property type="match status" value="1"/>
</dbReference>